<evidence type="ECO:0000256" key="3">
    <source>
        <dbReference type="ARBA" id="ARBA00022475"/>
    </source>
</evidence>
<evidence type="ECO:0000256" key="8">
    <source>
        <dbReference type="SAM" id="MobiDB-lite"/>
    </source>
</evidence>
<dbReference type="GO" id="GO:0005886">
    <property type="term" value="C:plasma membrane"/>
    <property type="evidence" value="ECO:0007669"/>
    <property type="project" value="UniProtKB-SubCell"/>
</dbReference>
<feature type="transmembrane region" description="Helical" evidence="9">
    <location>
        <begin position="21"/>
        <end position="39"/>
    </location>
</feature>
<comment type="caution">
    <text evidence="11">The sequence shown here is derived from an EMBL/GenBank/DDBJ whole genome shotgun (WGS) entry which is preliminary data.</text>
</comment>
<evidence type="ECO:0000256" key="4">
    <source>
        <dbReference type="ARBA" id="ARBA00022692"/>
    </source>
</evidence>
<evidence type="ECO:0000256" key="5">
    <source>
        <dbReference type="ARBA" id="ARBA00022989"/>
    </source>
</evidence>
<dbReference type="Pfam" id="PF00691">
    <property type="entry name" value="OmpA"/>
    <property type="match status" value="1"/>
</dbReference>
<dbReference type="InterPro" id="IPR025713">
    <property type="entry name" value="MotB-like_N_dom"/>
</dbReference>
<keyword evidence="5 9" id="KW-1133">Transmembrane helix</keyword>
<keyword evidence="11" id="KW-0966">Cell projection</keyword>
<evidence type="ECO:0000313" key="12">
    <source>
        <dbReference type="Proteomes" id="UP000034076"/>
    </source>
</evidence>
<name>A0A0M2NJ92_9FIRM</name>
<evidence type="ECO:0000256" key="2">
    <source>
        <dbReference type="ARBA" id="ARBA00008914"/>
    </source>
</evidence>
<dbReference type="Proteomes" id="UP000034076">
    <property type="component" value="Unassembled WGS sequence"/>
</dbReference>
<evidence type="ECO:0000256" key="9">
    <source>
        <dbReference type="SAM" id="Phobius"/>
    </source>
</evidence>
<dbReference type="Pfam" id="PF13677">
    <property type="entry name" value="MotB_plug"/>
    <property type="match status" value="1"/>
</dbReference>
<sequence length="269" mass="30660">MSDKRQKKKRESDGANWMDTYGDFVTLLLTFFVMLFASSQMSESKWIRIVESFTGEPAASIVEPIDPLNPTSGFAPSDYIPKVTPRDKTEEDKASNDNPEENEYDQELAAVFNDLYEQLQQYVNDNGLQNTIALEKEGEYIYITVLDGILFDELKADIRDENAENILNNVATMIANSQNSVRAITVQGHTDSTPIKNTTQFKDNWSLSSERANEVKRYMTEHSDLTDDKFYTTGRADQDPVAPNDTEENRQKNRRVKFIVQSMNAPPDK</sequence>
<dbReference type="InterPro" id="IPR036737">
    <property type="entry name" value="OmpA-like_sf"/>
</dbReference>
<comment type="subcellular location">
    <subcellularLocation>
        <location evidence="1">Cell membrane</location>
        <topology evidence="1">Single-pass membrane protein</topology>
    </subcellularLocation>
</comment>
<dbReference type="Gene3D" id="3.30.1330.60">
    <property type="entry name" value="OmpA-like domain"/>
    <property type="match status" value="1"/>
</dbReference>
<keyword evidence="4 9" id="KW-0812">Transmembrane</keyword>
<dbReference type="OrthoDB" id="9815217at2"/>
<dbReference type="STRING" id="270498.CHK_1958"/>
<feature type="domain" description="OmpA-like" evidence="10">
    <location>
        <begin position="137"/>
        <end position="264"/>
    </location>
</feature>
<organism evidence="11 12">
    <name type="scientific">Christensenella hongkongensis</name>
    <dbReference type="NCBI Taxonomy" id="270498"/>
    <lineage>
        <taxon>Bacteria</taxon>
        <taxon>Bacillati</taxon>
        <taxon>Bacillota</taxon>
        <taxon>Clostridia</taxon>
        <taxon>Christensenellales</taxon>
        <taxon>Christensenellaceae</taxon>
        <taxon>Christensenella</taxon>
    </lineage>
</organism>
<feature type="region of interest" description="Disordered" evidence="8">
    <location>
        <begin position="229"/>
        <end position="269"/>
    </location>
</feature>
<dbReference type="CDD" id="cd07185">
    <property type="entry name" value="OmpA_C-like"/>
    <property type="match status" value="1"/>
</dbReference>
<evidence type="ECO:0000256" key="1">
    <source>
        <dbReference type="ARBA" id="ARBA00004162"/>
    </source>
</evidence>
<evidence type="ECO:0000256" key="6">
    <source>
        <dbReference type="ARBA" id="ARBA00023136"/>
    </source>
</evidence>
<dbReference type="InterPro" id="IPR050330">
    <property type="entry name" value="Bact_OuterMem_StrucFunc"/>
</dbReference>
<keyword evidence="11" id="KW-0969">Cilium</keyword>
<dbReference type="SUPFAM" id="SSF103088">
    <property type="entry name" value="OmpA-like"/>
    <property type="match status" value="1"/>
</dbReference>
<dbReference type="RefSeq" id="WP_046443812.1">
    <property type="nucleotide sequence ID" value="NZ_CAUERS010000017.1"/>
</dbReference>
<comment type="similarity">
    <text evidence="2">Belongs to the MotB family.</text>
</comment>
<gene>
    <name evidence="11" type="ORF">CHK_1958</name>
</gene>
<feature type="region of interest" description="Disordered" evidence="8">
    <location>
        <begin position="64"/>
        <end position="102"/>
    </location>
</feature>
<dbReference type="PROSITE" id="PS51123">
    <property type="entry name" value="OMPA_2"/>
    <property type="match status" value="1"/>
</dbReference>
<evidence type="ECO:0000256" key="7">
    <source>
        <dbReference type="PROSITE-ProRule" id="PRU00473"/>
    </source>
</evidence>
<keyword evidence="3" id="KW-1003">Cell membrane</keyword>
<proteinExistence type="inferred from homology"/>
<evidence type="ECO:0000313" key="11">
    <source>
        <dbReference type="EMBL" id="KKI50492.1"/>
    </source>
</evidence>
<keyword evidence="6 7" id="KW-0472">Membrane</keyword>
<evidence type="ECO:0000259" key="10">
    <source>
        <dbReference type="PROSITE" id="PS51123"/>
    </source>
</evidence>
<dbReference type="AlphaFoldDB" id="A0A0M2NJ92"/>
<dbReference type="PANTHER" id="PTHR30329:SF16">
    <property type="entry name" value="CHEMOTAXIS MOTB PROTEIN"/>
    <property type="match status" value="1"/>
</dbReference>
<dbReference type="InterPro" id="IPR006665">
    <property type="entry name" value="OmpA-like"/>
</dbReference>
<dbReference type="PANTHER" id="PTHR30329">
    <property type="entry name" value="STATOR ELEMENT OF FLAGELLAR MOTOR COMPLEX"/>
    <property type="match status" value="1"/>
</dbReference>
<keyword evidence="11" id="KW-0282">Flagellum</keyword>
<accession>A0A0M2NJ92</accession>
<dbReference type="EMBL" id="LAYJ01000105">
    <property type="protein sequence ID" value="KKI50492.1"/>
    <property type="molecule type" value="Genomic_DNA"/>
</dbReference>
<reference evidence="11 12" key="1">
    <citation type="submission" date="2015-04" db="EMBL/GenBank/DDBJ databases">
        <title>Draft genome sequence of bacteremic isolate Catabacter hongkongensis type strain HKU16T.</title>
        <authorList>
            <person name="Lau S.K."/>
            <person name="Teng J.L."/>
            <person name="Huang Y."/>
            <person name="Curreem S.O."/>
            <person name="Tsui S.K."/>
            <person name="Woo P.C."/>
        </authorList>
    </citation>
    <scope>NUCLEOTIDE SEQUENCE [LARGE SCALE GENOMIC DNA]</scope>
    <source>
        <strain evidence="11 12">HKU16</strain>
    </source>
</reference>
<feature type="compositionally biased region" description="Basic and acidic residues" evidence="8">
    <location>
        <begin position="84"/>
        <end position="95"/>
    </location>
</feature>
<keyword evidence="12" id="KW-1185">Reference proteome</keyword>
<protein>
    <submittedName>
        <fullName evidence="11">Flagellar motor rotation protein MotB</fullName>
    </submittedName>
</protein>